<evidence type="ECO:0000259" key="4">
    <source>
        <dbReference type="Pfam" id="PF00263"/>
    </source>
</evidence>
<feature type="domain" description="Type II/III secretion system secretin-like" evidence="4">
    <location>
        <begin position="299"/>
        <end position="455"/>
    </location>
</feature>
<keyword evidence="3" id="KW-0732">Signal</keyword>
<feature type="domain" description="Pilus formation protein N-terminal" evidence="5">
    <location>
        <begin position="40"/>
        <end position="107"/>
    </location>
</feature>
<dbReference type="InterPro" id="IPR050810">
    <property type="entry name" value="Bact_Secretion_Sys_Channel"/>
</dbReference>
<dbReference type="InterPro" id="IPR001775">
    <property type="entry name" value="GspD/PilQ"/>
</dbReference>
<dbReference type="Pfam" id="PF13629">
    <property type="entry name" value="T2SS-T3SS_pil_N"/>
    <property type="match status" value="1"/>
</dbReference>
<feature type="signal peptide" evidence="3">
    <location>
        <begin position="1"/>
        <end position="29"/>
    </location>
</feature>
<dbReference type="EMBL" id="JBDIZK010000013">
    <property type="protein sequence ID" value="MEN3749331.1"/>
    <property type="molecule type" value="Genomic_DNA"/>
</dbReference>
<dbReference type="Pfam" id="PF00263">
    <property type="entry name" value="Secretin"/>
    <property type="match status" value="1"/>
</dbReference>
<organism evidence="6 7">
    <name type="scientific">Sphingomonas rustica</name>
    <dbReference type="NCBI Taxonomy" id="3103142"/>
    <lineage>
        <taxon>Bacteria</taxon>
        <taxon>Pseudomonadati</taxon>
        <taxon>Pseudomonadota</taxon>
        <taxon>Alphaproteobacteria</taxon>
        <taxon>Sphingomonadales</taxon>
        <taxon>Sphingomonadaceae</taxon>
        <taxon>Sphingomonas</taxon>
    </lineage>
</organism>
<dbReference type="RefSeq" id="WP_346248374.1">
    <property type="nucleotide sequence ID" value="NZ_JBDIZK010000013.1"/>
</dbReference>
<accession>A0ABV0BEW5</accession>
<comment type="caution">
    <text evidence="6">The sequence shown here is derived from an EMBL/GenBank/DDBJ whole genome shotgun (WGS) entry which is preliminary data.</text>
</comment>
<dbReference type="Proteomes" id="UP001427805">
    <property type="component" value="Unassembled WGS sequence"/>
</dbReference>
<dbReference type="InterPro" id="IPR032789">
    <property type="entry name" value="T2SS-T3SS_pil_N"/>
</dbReference>
<dbReference type="PRINTS" id="PR00811">
    <property type="entry name" value="BCTERIALGSPD"/>
</dbReference>
<sequence length="553" mass="57030">MRSYKPLRLTIAMLAAAAGIGGIAAPAAAQTVSASAGSPVMQLNTGRGRLVQLDAAMSDVFVANEQVADVQVRSPTQLYVFGKGPGETTLSVTNKAGRVIYAATIRVGNNIDSIDSMLRLAMPEAEVTATPMNGLVLLTGTVASPGDAAEAERLVQAFVGDQTKIVSRLRTATPLQVMLQVRFAEVSRSFMKNVGVNLMTRDNGSGISIGVGSGTRSNFGTIGKIDTTGLPVLDASSKFGFPAGTIALPFDPARGDFVYPGGVANTVTKSPNHFSTLGIAGRLLGLDVLSAIDLGERIGQVTTLATPNLTALSGETATFLAGGEIPIPISQGLGAVSVEYKQYGVSLAFTPTVMSDGRISLRVRPEVSQLSEAGAVTIGGASIPALTTRRTETSIELGSGESMMIAGLVQNTHNNVIDKAPGLGDVPVLGALFRSNAFQRNETELVIVITPYLVKPVNGSEIRLPTDGYQAPNDFDRILGGQISGSSKTPDRPKPSMAAPAGAIGSTDLPPAPGAPAPQQAMTAPPATPRGDDRGLQSRKSRTVATAAPGFGQ</sequence>
<feature type="region of interest" description="Disordered" evidence="2">
    <location>
        <begin position="467"/>
        <end position="553"/>
    </location>
</feature>
<evidence type="ECO:0000256" key="2">
    <source>
        <dbReference type="SAM" id="MobiDB-lite"/>
    </source>
</evidence>
<evidence type="ECO:0000256" key="3">
    <source>
        <dbReference type="SAM" id="SignalP"/>
    </source>
</evidence>
<evidence type="ECO:0000313" key="7">
    <source>
        <dbReference type="Proteomes" id="UP001427805"/>
    </source>
</evidence>
<protein>
    <submittedName>
        <fullName evidence="6">Type II and III secretion system protein family protein</fullName>
    </submittedName>
</protein>
<reference evidence="6 7" key="1">
    <citation type="submission" date="2024-05" db="EMBL/GenBank/DDBJ databases">
        <title>Sphingomonas sp. HF-S3 16S ribosomal RNA gene Genome sequencing and assembly.</title>
        <authorList>
            <person name="Lee H."/>
        </authorList>
    </citation>
    <scope>NUCLEOTIDE SEQUENCE [LARGE SCALE GENOMIC DNA]</scope>
    <source>
        <strain evidence="6 7">HF-S3</strain>
    </source>
</reference>
<evidence type="ECO:0000256" key="1">
    <source>
        <dbReference type="RuleBase" id="RU004003"/>
    </source>
</evidence>
<dbReference type="InterPro" id="IPR004846">
    <property type="entry name" value="T2SS/T3SS_dom"/>
</dbReference>
<gene>
    <name evidence="6" type="ORF">TPR58_19310</name>
</gene>
<dbReference type="PANTHER" id="PTHR30332">
    <property type="entry name" value="PROBABLE GENERAL SECRETION PATHWAY PROTEIN D"/>
    <property type="match status" value="1"/>
</dbReference>
<feature type="chain" id="PRO_5047496933" evidence="3">
    <location>
        <begin position="30"/>
        <end position="553"/>
    </location>
</feature>
<dbReference type="PANTHER" id="PTHR30332:SF17">
    <property type="entry name" value="TYPE IV PILIATION SYSTEM PROTEIN DR_0774-RELATED"/>
    <property type="match status" value="1"/>
</dbReference>
<name>A0ABV0BEW5_9SPHN</name>
<evidence type="ECO:0000259" key="5">
    <source>
        <dbReference type="Pfam" id="PF13629"/>
    </source>
</evidence>
<evidence type="ECO:0000313" key="6">
    <source>
        <dbReference type="EMBL" id="MEN3749331.1"/>
    </source>
</evidence>
<proteinExistence type="inferred from homology"/>
<keyword evidence="7" id="KW-1185">Reference proteome</keyword>
<comment type="similarity">
    <text evidence="1">Belongs to the bacterial secretin family.</text>
</comment>